<sequence length="53" mass="6104">MKKSSIKVFERRPRMLLLGWRISIAWDAVLAGDIESICEHVQSEDAAVSFYCF</sequence>
<organism evidence="1 2">
    <name type="scientific">Rhodopirellula baltica SWK14</name>
    <dbReference type="NCBI Taxonomy" id="993516"/>
    <lineage>
        <taxon>Bacteria</taxon>
        <taxon>Pseudomonadati</taxon>
        <taxon>Planctomycetota</taxon>
        <taxon>Planctomycetia</taxon>
        <taxon>Pirellulales</taxon>
        <taxon>Pirellulaceae</taxon>
        <taxon>Rhodopirellula</taxon>
    </lineage>
</organism>
<protein>
    <submittedName>
        <fullName evidence="1">Uncharacterized protein</fullName>
    </submittedName>
</protein>
<dbReference type="EMBL" id="AMWG01000132">
    <property type="protein sequence ID" value="ELP31220.1"/>
    <property type="molecule type" value="Genomic_DNA"/>
</dbReference>
<reference evidence="1 2" key="1">
    <citation type="journal article" date="2013" name="Mar. Genomics">
        <title>Expression of sulfatases in Rhodopirellula baltica and the diversity of sulfatases in the genus Rhodopirellula.</title>
        <authorList>
            <person name="Wegner C.E."/>
            <person name="Richter-Heitmann T."/>
            <person name="Klindworth A."/>
            <person name="Klockow C."/>
            <person name="Richter M."/>
            <person name="Achstetter T."/>
            <person name="Glockner F.O."/>
            <person name="Harder J."/>
        </authorList>
    </citation>
    <scope>NUCLEOTIDE SEQUENCE [LARGE SCALE GENOMIC DNA]</scope>
    <source>
        <strain evidence="1 2">SWK14</strain>
    </source>
</reference>
<dbReference type="Proteomes" id="UP000010959">
    <property type="component" value="Unassembled WGS sequence"/>
</dbReference>
<evidence type="ECO:0000313" key="2">
    <source>
        <dbReference type="Proteomes" id="UP000010959"/>
    </source>
</evidence>
<proteinExistence type="predicted"/>
<accession>L7CBI9</accession>
<name>L7CBI9_RHOBT</name>
<comment type="caution">
    <text evidence="1">The sequence shown here is derived from an EMBL/GenBank/DDBJ whole genome shotgun (WGS) entry which is preliminary data.</text>
</comment>
<evidence type="ECO:0000313" key="1">
    <source>
        <dbReference type="EMBL" id="ELP31220.1"/>
    </source>
</evidence>
<gene>
    <name evidence="1" type="ORF">RBSWK_04958</name>
</gene>
<dbReference type="AlphaFoldDB" id="L7CBI9"/>
<dbReference type="PATRIC" id="fig|993516.3.peg.5297"/>